<dbReference type="InterPro" id="IPR014722">
    <property type="entry name" value="Rib_uL2_dom2"/>
</dbReference>
<protein>
    <recommendedName>
        <fullName evidence="5 6">Transcription termination/antitermination protein NusG</fullName>
    </recommendedName>
</protein>
<sequence>MTNEEIRKLEDEILTAKGQWFVISCQTGHEEKVSADLLQKIKSANIEDEIFHIKISKGLVTTKSGKETEKNKFPGYIFINMIMSERAWFLIRNTPGVTGFIGSSGRGAKPSPLTTEETLKMLLPDTVIEKEEKVVEKVKNEAVAKKPLFTADFKVGDVVRIKTGLHEGEEGKVKDMDYSKGVAFVTIEMFGRWTVLEISFKNVEPIKEY</sequence>
<dbReference type="SUPFAM" id="SSF82679">
    <property type="entry name" value="N-utilization substance G protein NusG, N-terminal domain"/>
    <property type="match status" value="1"/>
</dbReference>
<name>A0ABU0NFW5_9MOLU</name>
<dbReference type="CDD" id="cd06091">
    <property type="entry name" value="KOW_NusG"/>
    <property type="match status" value="1"/>
</dbReference>
<dbReference type="Pfam" id="PF00467">
    <property type="entry name" value="KOW"/>
    <property type="match status" value="1"/>
</dbReference>
<dbReference type="InterPro" id="IPR006645">
    <property type="entry name" value="NGN-like_dom"/>
</dbReference>
<dbReference type="InterPro" id="IPR043425">
    <property type="entry name" value="NusG-like"/>
</dbReference>
<proteinExistence type="inferred from homology"/>
<evidence type="ECO:0000256" key="1">
    <source>
        <dbReference type="ARBA" id="ARBA00022472"/>
    </source>
</evidence>
<dbReference type="Gene3D" id="2.30.30.30">
    <property type="match status" value="1"/>
</dbReference>
<dbReference type="SMART" id="SM00738">
    <property type="entry name" value="NGN"/>
    <property type="match status" value="1"/>
</dbReference>
<keyword evidence="4 5" id="KW-0804">Transcription</keyword>
<organism evidence="9 10">
    <name type="scientific">Mycoplasma yeatsii</name>
    <dbReference type="NCBI Taxonomy" id="51365"/>
    <lineage>
        <taxon>Bacteria</taxon>
        <taxon>Bacillati</taxon>
        <taxon>Mycoplasmatota</taxon>
        <taxon>Mollicutes</taxon>
        <taxon>Mycoplasmataceae</taxon>
        <taxon>Mycoplasma</taxon>
    </lineage>
</organism>
<dbReference type="SUPFAM" id="SSF50104">
    <property type="entry name" value="Translation proteins SH3-like domain"/>
    <property type="match status" value="1"/>
</dbReference>
<evidence type="ECO:0000259" key="8">
    <source>
        <dbReference type="SMART" id="SM00739"/>
    </source>
</evidence>
<keyword evidence="10" id="KW-1185">Reference proteome</keyword>
<evidence type="ECO:0000256" key="2">
    <source>
        <dbReference type="ARBA" id="ARBA00022814"/>
    </source>
</evidence>
<dbReference type="RefSeq" id="WP_004428359.1">
    <property type="nucleotide sequence ID" value="NZ_JAUSWP010000006.1"/>
</dbReference>
<accession>A0ABU0NFW5</accession>
<dbReference type="Pfam" id="PF02357">
    <property type="entry name" value="NusG"/>
    <property type="match status" value="1"/>
</dbReference>
<dbReference type="EMBL" id="JAUSWP010000006">
    <property type="protein sequence ID" value="MDQ0568002.1"/>
    <property type="molecule type" value="Genomic_DNA"/>
</dbReference>
<feature type="domain" description="KOW" evidence="8">
    <location>
        <begin position="152"/>
        <end position="179"/>
    </location>
</feature>
<dbReference type="InterPro" id="IPR005824">
    <property type="entry name" value="KOW"/>
</dbReference>
<dbReference type="InterPro" id="IPR008991">
    <property type="entry name" value="Translation_prot_SH3-like_sf"/>
</dbReference>
<dbReference type="SMART" id="SM00739">
    <property type="entry name" value="KOW"/>
    <property type="match status" value="1"/>
</dbReference>
<evidence type="ECO:0000256" key="4">
    <source>
        <dbReference type="ARBA" id="ARBA00023163"/>
    </source>
</evidence>
<evidence type="ECO:0000256" key="3">
    <source>
        <dbReference type="ARBA" id="ARBA00023015"/>
    </source>
</evidence>
<feature type="domain" description="NusG-like N-terminal" evidence="7">
    <location>
        <begin position="17"/>
        <end position="125"/>
    </location>
</feature>
<evidence type="ECO:0000313" key="10">
    <source>
        <dbReference type="Proteomes" id="UP001236620"/>
    </source>
</evidence>
<dbReference type="Proteomes" id="UP001236620">
    <property type="component" value="Unassembled WGS sequence"/>
</dbReference>
<comment type="similarity">
    <text evidence="5">Belongs to the NusG family.</text>
</comment>
<dbReference type="HAMAP" id="MF_00948">
    <property type="entry name" value="NusG"/>
    <property type="match status" value="1"/>
</dbReference>
<gene>
    <name evidence="5" type="primary">nusG</name>
    <name evidence="9" type="ORF">J2Z63_000650</name>
</gene>
<dbReference type="Gene3D" id="3.30.70.940">
    <property type="entry name" value="NusG, N-terminal domain"/>
    <property type="match status" value="1"/>
</dbReference>
<evidence type="ECO:0000256" key="6">
    <source>
        <dbReference type="NCBIfam" id="TIGR01956"/>
    </source>
</evidence>
<dbReference type="InterPro" id="IPR047050">
    <property type="entry name" value="NGN"/>
</dbReference>
<dbReference type="InterPro" id="IPR010216">
    <property type="entry name" value="Transcrpt_antiterm_NusG_myco"/>
</dbReference>
<dbReference type="PANTHER" id="PTHR30265:SF2">
    <property type="entry name" value="TRANSCRIPTION TERMINATION_ANTITERMINATION PROTEIN NUSG"/>
    <property type="match status" value="1"/>
</dbReference>
<comment type="caution">
    <text evidence="9">The sequence shown here is derived from an EMBL/GenBank/DDBJ whole genome shotgun (WGS) entry which is preliminary data.</text>
</comment>
<keyword evidence="1 5" id="KW-0806">Transcription termination</keyword>
<dbReference type="PANTHER" id="PTHR30265">
    <property type="entry name" value="RHO-INTERACTING TRANSCRIPTION TERMINATION FACTOR NUSG"/>
    <property type="match status" value="1"/>
</dbReference>
<dbReference type="InterPro" id="IPR001062">
    <property type="entry name" value="Transcrpt_antiterm_NusG"/>
</dbReference>
<evidence type="ECO:0000256" key="5">
    <source>
        <dbReference type="HAMAP-Rule" id="MF_00948"/>
    </source>
</evidence>
<dbReference type="CDD" id="cd09891">
    <property type="entry name" value="NGN_Bact_1"/>
    <property type="match status" value="1"/>
</dbReference>
<dbReference type="NCBIfam" id="TIGR01956">
    <property type="entry name" value="NusG_myco"/>
    <property type="match status" value="1"/>
</dbReference>
<evidence type="ECO:0000313" key="9">
    <source>
        <dbReference type="EMBL" id="MDQ0568002.1"/>
    </source>
</evidence>
<comment type="function">
    <text evidence="5">Participates in transcription elongation, termination and antitermination.</text>
</comment>
<dbReference type="InterPro" id="IPR036735">
    <property type="entry name" value="NGN_dom_sf"/>
</dbReference>
<evidence type="ECO:0000259" key="7">
    <source>
        <dbReference type="SMART" id="SM00738"/>
    </source>
</evidence>
<keyword evidence="2 5" id="KW-0889">Transcription antitermination</keyword>
<keyword evidence="3 5" id="KW-0805">Transcription regulation</keyword>
<reference evidence="9" key="1">
    <citation type="submission" date="2023-07" db="EMBL/GenBank/DDBJ databases">
        <title>Genomic Encyclopedia of Type Strains, Phase IV (KMG-IV): sequencing the most valuable type-strain genomes for metagenomic binning, comparative biology and taxonomic classification.</title>
        <authorList>
            <person name="Goeker M."/>
        </authorList>
    </citation>
    <scope>NUCLEOTIDE SEQUENCE [LARGE SCALE GENOMIC DNA]</scope>
    <source>
        <strain evidence="9">DSM 22019</strain>
    </source>
</reference>